<name>A0A1L3FP46_BRAJP</name>
<dbReference type="InterPro" id="IPR035985">
    <property type="entry name" value="Ubiquitin-activating_enz"/>
</dbReference>
<dbReference type="Pfam" id="PF00899">
    <property type="entry name" value="ThiF"/>
    <property type="match status" value="1"/>
</dbReference>
<accession>A0A1L3FP46</accession>
<dbReference type="EMBL" id="CP017637">
    <property type="protein sequence ID" value="APG15107.1"/>
    <property type="molecule type" value="Genomic_DNA"/>
</dbReference>
<organism evidence="2 4">
    <name type="scientific">Bradyrhizobium japonicum</name>
    <dbReference type="NCBI Taxonomy" id="375"/>
    <lineage>
        <taxon>Bacteria</taxon>
        <taxon>Pseudomonadati</taxon>
        <taxon>Pseudomonadota</taxon>
        <taxon>Alphaproteobacteria</taxon>
        <taxon>Hyphomicrobiales</taxon>
        <taxon>Nitrobacteraceae</taxon>
        <taxon>Bradyrhizobium</taxon>
    </lineage>
</organism>
<dbReference type="SUPFAM" id="SSF69572">
    <property type="entry name" value="Activating enzymes of the ubiquitin-like proteins"/>
    <property type="match status" value="1"/>
</dbReference>
<dbReference type="Proteomes" id="UP000181962">
    <property type="component" value="Chromosome"/>
</dbReference>
<reference evidence="3 5" key="2">
    <citation type="submission" date="2024-06" db="EMBL/GenBank/DDBJ databases">
        <title>Genomic Encyclopedia of Type Strains, Phase V (KMG-V): Genome sequencing to study the core and pangenomes of soil and plant-associated prokaryotes.</title>
        <authorList>
            <person name="Whitman W."/>
        </authorList>
    </citation>
    <scope>NUCLEOTIDE SEQUENCE [LARGE SCALE GENOMIC DNA]</scope>
    <source>
        <strain evidence="3 5">USDA 160</strain>
    </source>
</reference>
<feature type="domain" description="THIF-type NAD/FAD binding fold" evidence="1">
    <location>
        <begin position="218"/>
        <end position="498"/>
    </location>
</feature>
<dbReference type="AlphaFoldDB" id="A0A1L3FP46"/>
<keyword evidence="5" id="KW-1185">Reference proteome</keyword>
<evidence type="ECO:0000313" key="4">
    <source>
        <dbReference type="Proteomes" id="UP000181962"/>
    </source>
</evidence>
<proteinExistence type="predicted"/>
<dbReference type="Proteomes" id="UP001549291">
    <property type="component" value="Unassembled WGS sequence"/>
</dbReference>
<evidence type="ECO:0000313" key="3">
    <source>
        <dbReference type="EMBL" id="MET4724897.1"/>
    </source>
</evidence>
<keyword evidence="3" id="KW-0548">Nucleotidyltransferase</keyword>
<evidence type="ECO:0000259" key="1">
    <source>
        <dbReference type="Pfam" id="PF00899"/>
    </source>
</evidence>
<dbReference type="OrthoDB" id="8244826at2"/>
<dbReference type="EMBL" id="JBEPTQ010000002">
    <property type="protein sequence ID" value="MET4724897.1"/>
    <property type="molecule type" value="Genomic_DNA"/>
</dbReference>
<dbReference type="Gene3D" id="3.40.50.720">
    <property type="entry name" value="NAD(P)-binding Rossmann-like Domain"/>
    <property type="match status" value="1"/>
</dbReference>
<evidence type="ECO:0000313" key="5">
    <source>
        <dbReference type="Proteomes" id="UP001549291"/>
    </source>
</evidence>
<protein>
    <submittedName>
        <fullName evidence="3">Molybdopterin/thiamine biosynthesis adenylyltransferase</fullName>
    </submittedName>
</protein>
<dbReference type="GO" id="GO:0008641">
    <property type="term" value="F:ubiquitin-like modifier activating enzyme activity"/>
    <property type="evidence" value="ECO:0007669"/>
    <property type="project" value="InterPro"/>
</dbReference>
<evidence type="ECO:0000313" key="2">
    <source>
        <dbReference type="EMBL" id="APG15107.1"/>
    </source>
</evidence>
<reference evidence="2 4" key="1">
    <citation type="submission" date="2016-11" db="EMBL/GenBank/DDBJ databases">
        <title>Complete Genome Sequence of Bradyrhizobium sp. strain J5, an isolated from soybean nodule in Hokkaido.</title>
        <authorList>
            <person name="Kanehara K."/>
        </authorList>
    </citation>
    <scope>NUCLEOTIDE SEQUENCE [LARGE SCALE GENOMIC DNA]</scope>
    <source>
        <strain evidence="2 4">J5</strain>
    </source>
</reference>
<keyword evidence="3" id="KW-0808">Transferase</keyword>
<dbReference type="InterPro" id="IPR000594">
    <property type="entry name" value="ThiF_NAD_FAD-bd"/>
</dbReference>
<dbReference type="GO" id="GO:0016779">
    <property type="term" value="F:nucleotidyltransferase activity"/>
    <property type="evidence" value="ECO:0007669"/>
    <property type="project" value="UniProtKB-KW"/>
</dbReference>
<sequence length="521" mass="56860">MSGPLLGDRHLRPDPSGALRPIDQARKGLVRVTVPAAIASTFAGQHMIWTLTNQLVRQDQLVEGIALSVPETRLLDGVVPYAKPGSLGESLLAWAKEAVGDRVRVELDIAADKRADVEITVGNEGARFAADRRLSIFADGWNIYAGPLGSAPSVIPRDKNPLGPAFAGCLAAAEVFKHLRGINPERGSFVDQLAYSLLDLQTRSGWEDLPSAELPETLSIGQPYLVGAGAVGQAFALALGSVPGVRGHVTAIDPEALDDITNLNRYPLARIVDFNDDRSKAEIVAQYLRSRGLTAHHVMKKWEEFLRRVDRGDQLPELASDEAIFRFDTILSCVDDTDGNFARHAIQNVWPRMLMGGSTHATGLRSSVSIYDVPSPWMCLKCHNRLRDPRKELVALVDELRGLSQVQRAAWTSARGMSANEVEEALSNPGCASVGIQQLADYVNRPGDPQFSVGFTSMAAGIILAAQHIKMSIGIAAFPTDRGCSNFFYFLHPSSRWFVQGANPNCTCQTEGRSRHLRLWR</sequence>
<gene>
    <name evidence="3" type="ORF">ABIF63_009003</name>
    <name evidence="2" type="ORF">BKD09_43060</name>
</gene>